<keyword evidence="5" id="KW-1185">Reference proteome</keyword>
<dbReference type="GO" id="GO:0031267">
    <property type="term" value="F:small GTPase binding"/>
    <property type="evidence" value="ECO:0007669"/>
    <property type="project" value="TreeGrafter"/>
</dbReference>
<proteinExistence type="predicted"/>
<dbReference type="SUPFAM" id="SSF47923">
    <property type="entry name" value="Ypt/Rab-GAP domain of gyp1p"/>
    <property type="match status" value="2"/>
</dbReference>
<dbReference type="PANTHER" id="PTHR47219">
    <property type="entry name" value="RAB GTPASE-ACTIVATING PROTEIN 1-LIKE"/>
    <property type="match status" value="1"/>
</dbReference>
<accession>A0A8C4NMH0</accession>
<dbReference type="Gene3D" id="1.10.8.270">
    <property type="entry name" value="putative rabgap domain of human tbc1 domain family member 14 like domains"/>
    <property type="match status" value="1"/>
</dbReference>
<evidence type="ECO:0000259" key="3">
    <source>
        <dbReference type="PROSITE" id="PS50086"/>
    </source>
</evidence>
<reference evidence="4" key="2">
    <citation type="submission" date="2025-09" db="UniProtKB">
        <authorList>
            <consortium name="Ensembl"/>
        </authorList>
    </citation>
    <scope>IDENTIFICATION</scope>
</reference>
<organism evidence="4 5">
    <name type="scientific">Eptatretus burgeri</name>
    <name type="common">Inshore hagfish</name>
    <dbReference type="NCBI Taxonomy" id="7764"/>
    <lineage>
        <taxon>Eukaryota</taxon>
        <taxon>Metazoa</taxon>
        <taxon>Chordata</taxon>
        <taxon>Craniata</taxon>
        <taxon>Vertebrata</taxon>
        <taxon>Cyclostomata</taxon>
        <taxon>Myxini</taxon>
        <taxon>Myxiniformes</taxon>
        <taxon>Myxinidae</taxon>
        <taxon>Eptatretinae</taxon>
        <taxon>Eptatretus</taxon>
    </lineage>
</organism>
<sequence length="372" mass="43095">MLRIWDKWISKAFKKVKLRCRKGIPPSLRAMAWQHLSGSKYLMEQMPGKFEELVKVPAEPKWLEAIQKDLHRQFPFHELFHAQGGQGYQDLFRVLKAYTVFRPEEGYCQGQAPVAAVLLMHMPAEQAFWCFVQICERYLPGYYSIGLVTLQLDGEILFALLRRSSPMAYRHLKKNGVDPVLYMTEWFMCIFARTLPWDSVLRVWDMFFCEGVKVMFRVALVLLRHALGNSEKVKSCPGLYETMEKLRSLPHNELHEHYLIKALDVSENDIEKEHTRQLHRWVELHGEPQHASDRRLHGAQAVRLELEMQREALRLARRARHKETTGHSPPPSPTPSVTSVTSTLSTLSTMSTMSQRKGGEVHMTIVILGECF</sequence>
<keyword evidence="1" id="KW-0343">GTPase activation</keyword>
<dbReference type="AlphaFoldDB" id="A0A8C4NMH0"/>
<dbReference type="GO" id="GO:0005886">
    <property type="term" value="C:plasma membrane"/>
    <property type="evidence" value="ECO:0007669"/>
    <property type="project" value="UniProtKB-ARBA"/>
</dbReference>
<feature type="domain" description="Rab-GAP TBC" evidence="3">
    <location>
        <begin position="23"/>
        <end position="211"/>
    </location>
</feature>
<evidence type="ECO:0000313" key="4">
    <source>
        <dbReference type="Ensembl" id="ENSEBUP00000005537.1"/>
    </source>
</evidence>
<feature type="region of interest" description="Disordered" evidence="2">
    <location>
        <begin position="317"/>
        <end position="344"/>
    </location>
</feature>
<feature type="compositionally biased region" description="Low complexity" evidence="2">
    <location>
        <begin position="335"/>
        <end position="344"/>
    </location>
</feature>
<evidence type="ECO:0000256" key="2">
    <source>
        <dbReference type="SAM" id="MobiDB-lite"/>
    </source>
</evidence>
<dbReference type="InterPro" id="IPR050302">
    <property type="entry name" value="Rab_GAP_TBC_domain"/>
</dbReference>
<name>A0A8C4NMH0_EPTBU</name>
<dbReference type="FunFam" id="1.10.8.270:FF:000007">
    <property type="entry name" value="TBC1 domain family member 10A"/>
    <property type="match status" value="1"/>
</dbReference>
<dbReference type="FunFam" id="1.10.10.750:FF:000001">
    <property type="entry name" value="TBC1 domain family member 10A"/>
    <property type="match status" value="1"/>
</dbReference>
<evidence type="ECO:0000313" key="5">
    <source>
        <dbReference type="Proteomes" id="UP000694388"/>
    </source>
</evidence>
<dbReference type="Gene3D" id="1.10.10.750">
    <property type="entry name" value="Ypt/Rab-GAP domain of gyp1p, domain 1"/>
    <property type="match status" value="1"/>
</dbReference>
<dbReference type="Gene3D" id="1.10.472.80">
    <property type="entry name" value="Ypt/Rab-GAP domain of gyp1p, domain 3"/>
    <property type="match status" value="1"/>
</dbReference>
<dbReference type="GeneTree" id="ENSGT00940000159805"/>
<dbReference type="PANTHER" id="PTHR47219:SF17">
    <property type="entry name" value="TBC1 DOMAIN FAMILY MEMBER 10B"/>
    <property type="match status" value="1"/>
</dbReference>
<dbReference type="Pfam" id="PF00566">
    <property type="entry name" value="RabGAP-TBC"/>
    <property type="match status" value="1"/>
</dbReference>
<dbReference type="SMART" id="SM00164">
    <property type="entry name" value="TBC"/>
    <property type="match status" value="1"/>
</dbReference>
<dbReference type="InterPro" id="IPR000195">
    <property type="entry name" value="Rab-GAP-TBC_dom"/>
</dbReference>
<dbReference type="PROSITE" id="PS50086">
    <property type="entry name" value="TBC_RABGAP"/>
    <property type="match status" value="1"/>
</dbReference>
<dbReference type="Proteomes" id="UP000694388">
    <property type="component" value="Unplaced"/>
</dbReference>
<dbReference type="FunFam" id="1.10.472.80:FF:000008">
    <property type="entry name" value="TBC1 domain family member 10A"/>
    <property type="match status" value="1"/>
</dbReference>
<dbReference type="Ensembl" id="ENSEBUT00000005976.1">
    <property type="protein sequence ID" value="ENSEBUP00000005537.1"/>
    <property type="gene ID" value="ENSEBUG00000003751.1"/>
</dbReference>
<dbReference type="GO" id="GO:0005096">
    <property type="term" value="F:GTPase activator activity"/>
    <property type="evidence" value="ECO:0007669"/>
    <property type="project" value="UniProtKB-KW"/>
</dbReference>
<dbReference type="InterPro" id="IPR035969">
    <property type="entry name" value="Rab-GAP_TBC_sf"/>
</dbReference>
<evidence type="ECO:0000256" key="1">
    <source>
        <dbReference type="ARBA" id="ARBA00022468"/>
    </source>
</evidence>
<dbReference type="OMA" id="QICHKYL"/>
<reference evidence="4" key="1">
    <citation type="submission" date="2025-08" db="UniProtKB">
        <authorList>
            <consortium name="Ensembl"/>
        </authorList>
    </citation>
    <scope>IDENTIFICATION</scope>
</reference>
<protein>
    <submittedName>
        <fullName evidence="4">TBC1 domain family member 10B</fullName>
    </submittedName>
</protein>